<sequence length="266" mass="30620">MNKTIEVIENLKTVRKFSDKSIPEEHLSLILKSCVNAATASARQTYSIIVVDDKEVMKKIGYVGNKMLLFCVDFNRVIDAAEYLGFQYKNEVSIVDFITGSTDTILAAQTAAIAAKSLGIDSFFSNCVHRGNINRIYELLNLPQKYCFPIIALMLGYSDEKKSKLTKKGRLSGPGIIHPSKYQRLNSEELEKIVLEYDSEDKHFLSLIDGWRENGYNHYLEYFYEKWCGCLRLDEENHQQTKSNNQYEEVERMLMNTVFLSDRMNS</sequence>
<reference evidence="6 7" key="1">
    <citation type="journal article" date="2024" name="Int. J. Syst. Evol. Microbiol.">
        <title>Clostridium omnivorum sp. nov., isolated from anoxic soil under the treatment of reductive soil disinfestation.</title>
        <authorList>
            <person name="Ueki A."/>
            <person name="Tonouchi A."/>
            <person name="Kaku N."/>
            <person name="Honma S."/>
            <person name="Ueki K."/>
        </authorList>
    </citation>
    <scope>NUCLEOTIDE SEQUENCE [LARGE SCALE GENOMIC DNA]</scope>
    <source>
        <strain evidence="6 7">E14</strain>
    </source>
</reference>
<dbReference type="InterPro" id="IPR000415">
    <property type="entry name" value="Nitroreductase-like"/>
</dbReference>
<dbReference type="PANTHER" id="PTHR43425">
    <property type="entry name" value="OXYGEN-INSENSITIVE NADPH NITROREDUCTASE"/>
    <property type="match status" value="1"/>
</dbReference>
<evidence type="ECO:0000313" key="6">
    <source>
        <dbReference type="EMBL" id="GLC30285.1"/>
    </source>
</evidence>
<evidence type="ECO:0000256" key="1">
    <source>
        <dbReference type="ARBA" id="ARBA00008366"/>
    </source>
</evidence>
<feature type="domain" description="Nitroreductase" evidence="5">
    <location>
        <begin position="12"/>
        <end position="60"/>
    </location>
</feature>
<dbReference type="InterPro" id="IPR016446">
    <property type="entry name" value="Flavin_OxRdtase_Frp"/>
</dbReference>
<dbReference type="SUPFAM" id="SSF55469">
    <property type="entry name" value="FMN-dependent nitroreductase-like"/>
    <property type="match status" value="1"/>
</dbReference>
<keyword evidence="2" id="KW-0285">Flavoprotein</keyword>
<dbReference type="Pfam" id="PF00881">
    <property type="entry name" value="Nitroreductase"/>
    <property type="match status" value="1"/>
</dbReference>
<dbReference type="InterPro" id="IPR029479">
    <property type="entry name" value="Nitroreductase"/>
</dbReference>
<dbReference type="Proteomes" id="UP001208567">
    <property type="component" value="Unassembled WGS sequence"/>
</dbReference>
<evidence type="ECO:0000256" key="3">
    <source>
        <dbReference type="ARBA" id="ARBA00022643"/>
    </source>
</evidence>
<organism evidence="6 7">
    <name type="scientific">Clostridium omnivorum</name>
    <dbReference type="NCBI Taxonomy" id="1604902"/>
    <lineage>
        <taxon>Bacteria</taxon>
        <taxon>Bacillati</taxon>
        <taxon>Bacillota</taxon>
        <taxon>Clostridia</taxon>
        <taxon>Eubacteriales</taxon>
        <taxon>Clostridiaceae</taxon>
        <taxon>Clostridium</taxon>
    </lineage>
</organism>
<comment type="similarity">
    <text evidence="1">Belongs to the flavin oxidoreductase frp family.</text>
</comment>
<dbReference type="PANTHER" id="PTHR43425:SF2">
    <property type="entry name" value="OXYGEN-INSENSITIVE NADPH NITROREDUCTASE"/>
    <property type="match status" value="1"/>
</dbReference>
<evidence type="ECO:0000256" key="4">
    <source>
        <dbReference type="ARBA" id="ARBA00023002"/>
    </source>
</evidence>
<dbReference type="Gene3D" id="3.40.109.10">
    <property type="entry name" value="NADH Oxidase"/>
    <property type="match status" value="1"/>
</dbReference>
<evidence type="ECO:0000259" key="5">
    <source>
        <dbReference type="Pfam" id="PF00881"/>
    </source>
</evidence>
<name>A0ABQ5N502_9CLOT</name>
<keyword evidence="4" id="KW-0560">Oxidoreductase</keyword>
<protein>
    <recommendedName>
        <fullName evidence="5">Nitroreductase domain-containing protein</fullName>
    </recommendedName>
</protein>
<dbReference type="EMBL" id="BRXR01000001">
    <property type="protein sequence ID" value="GLC30285.1"/>
    <property type="molecule type" value="Genomic_DNA"/>
</dbReference>
<proteinExistence type="inferred from homology"/>
<keyword evidence="7" id="KW-1185">Reference proteome</keyword>
<gene>
    <name evidence="6" type="ORF">bsdE14_16950</name>
</gene>
<comment type="caution">
    <text evidence="6">The sequence shown here is derived from an EMBL/GenBank/DDBJ whole genome shotgun (WGS) entry which is preliminary data.</text>
</comment>
<accession>A0ABQ5N502</accession>
<evidence type="ECO:0000256" key="2">
    <source>
        <dbReference type="ARBA" id="ARBA00022630"/>
    </source>
</evidence>
<keyword evidence="3" id="KW-0288">FMN</keyword>
<evidence type="ECO:0000313" key="7">
    <source>
        <dbReference type="Proteomes" id="UP001208567"/>
    </source>
</evidence>
<dbReference type="RefSeq" id="WP_264849548.1">
    <property type="nucleotide sequence ID" value="NZ_BRXR01000001.1"/>
</dbReference>